<keyword evidence="2" id="KW-0963">Cytoplasm</keyword>
<gene>
    <name evidence="2 3" type="primary">rsfS</name>
    <name evidence="3" type="ORF">QUV96_04810</name>
</gene>
<dbReference type="PANTHER" id="PTHR21043">
    <property type="entry name" value="IOJAP SUPERFAMILY ORTHOLOG"/>
    <property type="match status" value="1"/>
</dbReference>
<dbReference type="NCBIfam" id="TIGR00090">
    <property type="entry name" value="rsfS_iojap_ybeB"/>
    <property type="match status" value="1"/>
</dbReference>
<keyword evidence="2" id="KW-0810">Translation regulation</keyword>
<dbReference type="InterPro" id="IPR004394">
    <property type="entry name" value="Iojap/RsfS/C7orf30"/>
</dbReference>
<dbReference type="Pfam" id="PF02410">
    <property type="entry name" value="RsfS"/>
    <property type="match status" value="1"/>
</dbReference>
<evidence type="ECO:0000256" key="2">
    <source>
        <dbReference type="HAMAP-Rule" id="MF_01477"/>
    </source>
</evidence>
<sequence length="112" mass="12888">MKEKLEIICKAIDEKKGEDICIYAFSQLNPAIDEVVIASGANLRQTYAIADNVRDRLAEHGMRIDHMEGNRDSRWILLDAGDIIVHIFEQKERGVYHLEKLYADLPVSRYDV</sequence>
<name>A0ABT7UBD8_9FIRM</name>
<dbReference type="InterPro" id="IPR043519">
    <property type="entry name" value="NT_sf"/>
</dbReference>
<dbReference type="PANTHER" id="PTHR21043:SF0">
    <property type="entry name" value="MITOCHONDRIAL ASSEMBLY OF RIBOSOMAL LARGE SUBUNIT PROTEIN 1"/>
    <property type="match status" value="1"/>
</dbReference>
<proteinExistence type="inferred from homology"/>
<comment type="function">
    <text evidence="2">Functions as a ribosomal silencing factor. Interacts with ribosomal protein uL14 (rplN), blocking formation of intersubunit bridge B8. Prevents association of the 30S and 50S ribosomal subunits and the formation of functional ribosomes, thus repressing translation.</text>
</comment>
<comment type="subunit">
    <text evidence="2">Interacts with ribosomal protein uL14 (rplN).</text>
</comment>
<organism evidence="3 4">
    <name type="scientific">Amedibacillus dolichus</name>
    <dbReference type="NCBI Taxonomy" id="31971"/>
    <lineage>
        <taxon>Bacteria</taxon>
        <taxon>Bacillati</taxon>
        <taxon>Bacillota</taxon>
        <taxon>Erysipelotrichia</taxon>
        <taxon>Erysipelotrichales</taxon>
        <taxon>Erysipelotrichaceae</taxon>
        <taxon>Amedibacillus</taxon>
    </lineage>
</organism>
<evidence type="ECO:0000313" key="3">
    <source>
        <dbReference type="EMBL" id="MDM8156956.1"/>
    </source>
</evidence>
<evidence type="ECO:0000256" key="1">
    <source>
        <dbReference type="ARBA" id="ARBA00010574"/>
    </source>
</evidence>
<comment type="subcellular location">
    <subcellularLocation>
        <location evidence="2">Cytoplasm</location>
    </subcellularLocation>
</comment>
<dbReference type="EMBL" id="JAUDCG010000015">
    <property type="protein sequence ID" value="MDM8156956.1"/>
    <property type="molecule type" value="Genomic_DNA"/>
</dbReference>
<keyword evidence="2" id="KW-0678">Repressor</keyword>
<accession>A0ABT7UBD8</accession>
<dbReference type="SUPFAM" id="SSF81301">
    <property type="entry name" value="Nucleotidyltransferase"/>
    <property type="match status" value="1"/>
</dbReference>
<keyword evidence="4" id="KW-1185">Reference proteome</keyword>
<reference evidence="3" key="2">
    <citation type="submission" date="2023-06" db="EMBL/GenBank/DDBJ databases">
        <authorList>
            <person name="Zeman M."/>
            <person name="Kubasova T."/>
            <person name="Jahodarova E."/>
            <person name="Nykrynova M."/>
            <person name="Rychlik I."/>
        </authorList>
    </citation>
    <scope>NUCLEOTIDE SEQUENCE</scope>
    <source>
        <strain evidence="3">ET39</strain>
    </source>
</reference>
<comment type="caution">
    <text evidence="3">The sequence shown here is derived from an EMBL/GenBank/DDBJ whole genome shotgun (WGS) entry which is preliminary data.</text>
</comment>
<reference evidence="3" key="1">
    <citation type="submission" date="2023-06" db="EMBL/GenBank/DDBJ databases">
        <title>Identification and characterization of horizontal gene transfer across gut microbiota members of farm animals based on homology search.</title>
        <authorList>
            <person name="Schwarzerova J."/>
            <person name="Nykrynova M."/>
            <person name="Jureckova K."/>
            <person name="Cejkova D."/>
            <person name="Rychlik I."/>
        </authorList>
    </citation>
    <scope>NUCLEOTIDE SEQUENCE</scope>
    <source>
        <strain evidence="3">ET39</strain>
    </source>
</reference>
<evidence type="ECO:0000313" key="4">
    <source>
        <dbReference type="Proteomes" id="UP001529340"/>
    </source>
</evidence>
<dbReference type="Gene3D" id="3.30.460.10">
    <property type="entry name" value="Beta Polymerase, domain 2"/>
    <property type="match status" value="1"/>
</dbReference>
<comment type="similarity">
    <text evidence="1 2">Belongs to the Iojap/RsfS family.</text>
</comment>
<protein>
    <recommendedName>
        <fullName evidence="2">Ribosomal silencing factor RsfS</fullName>
    </recommendedName>
</protein>
<dbReference type="RefSeq" id="WP_289607419.1">
    <property type="nucleotide sequence ID" value="NZ_JAUDCG010000015.1"/>
</dbReference>
<dbReference type="Proteomes" id="UP001529340">
    <property type="component" value="Unassembled WGS sequence"/>
</dbReference>
<dbReference type="HAMAP" id="MF_01477">
    <property type="entry name" value="Iojap_RsfS"/>
    <property type="match status" value="1"/>
</dbReference>